<evidence type="ECO:0000313" key="3">
    <source>
        <dbReference type="Proteomes" id="UP000316270"/>
    </source>
</evidence>
<dbReference type="EMBL" id="CP042199">
    <property type="protein sequence ID" value="QDS76387.1"/>
    <property type="molecule type" value="Genomic_DNA"/>
</dbReference>
<accession>A0A517LL84</accession>
<evidence type="ECO:0000313" key="2">
    <source>
        <dbReference type="EMBL" id="QDS76387.1"/>
    </source>
</evidence>
<evidence type="ECO:0000256" key="1">
    <source>
        <dbReference type="SAM" id="MobiDB-lite"/>
    </source>
</evidence>
<name>A0A517LL84_9PEZI</name>
<dbReference type="Proteomes" id="UP000316270">
    <property type="component" value="Chromosome 15"/>
</dbReference>
<protein>
    <submittedName>
        <fullName evidence="2">Uncharacterized protein</fullName>
    </submittedName>
</protein>
<organism evidence="2 3">
    <name type="scientific">Venturia effusa</name>
    <dbReference type="NCBI Taxonomy" id="50376"/>
    <lineage>
        <taxon>Eukaryota</taxon>
        <taxon>Fungi</taxon>
        <taxon>Dikarya</taxon>
        <taxon>Ascomycota</taxon>
        <taxon>Pezizomycotina</taxon>
        <taxon>Dothideomycetes</taxon>
        <taxon>Pleosporomycetidae</taxon>
        <taxon>Venturiales</taxon>
        <taxon>Venturiaceae</taxon>
        <taxon>Venturia</taxon>
    </lineage>
</organism>
<sequence length="603" mass="68460">MADSNFNSKNSGPGQDGRDIVDYTDSGRTLYLPYDYVGQDSAHGDIYYSGLSTSNPRHRPSLSLEHQQSHYFHHQTDRPSPQPGAYLPLGQGPFSYPQQGYATPSIDPPLYTPFYSDPLVGAPQQQQPHHQVRSSLHYILPGQAFSQDAPQRFVSSQFQQAHETSHSTHADDIYNDFMSYFQGSSPAMTSQQQEPPHRSHVSQFYSPLAEEGSPYAQEPSLLQHHPQDHISSKPISEETRALQTVIENIGRWWDVDGVDDFSRCPEARWPEEKIPHKLPNTTGPMPERLCFNFHHDATGPSALLPEDLTMKMCSPRNLAEWHRSGYDYRTIARQVATNLSADDQNSHAHALRMRAGRWFEKNGVHASNNTIRSLRLQYVVPLIMLSTAQLFFGIIGDPVVDDFKYGIYQMTPPRDRWQGTPGMTRSVTPYPVPRMFIRRLGVLLQSREGYSLPTSSLCRGIFIPLVLVKLYPSLFLTCLPSQCPLLQCVLMHLLTVPGLPQSSRDIFLAITAIKTLFKQQVKFKGNTPSFSASQVFNPFSPIAREASKRISHIFLVVQQRAGRRVMHKWLCIALRWETVQQILSQAFLLLHRVCLETDVFRIH</sequence>
<proteinExistence type="predicted"/>
<feature type="region of interest" description="Disordered" evidence="1">
    <location>
        <begin position="1"/>
        <end position="22"/>
    </location>
</feature>
<dbReference type="AlphaFoldDB" id="A0A517LL84"/>
<reference evidence="2 3" key="1">
    <citation type="submission" date="2019-07" db="EMBL/GenBank/DDBJ databases">
        <title>Finished genome of Venturia effusa.</title>
        <authorList>
            <person name="Young C.A."/>
            <person name="Cox M.P."/>
            <person name="Ganley A.R.D."/>
            <person name="David W.J."/>
        </authorList>
    </citation>
    <scope>NUCLEOTIDE SEQUENCE [LARGE SCALE GENOMIC DNA]</scope>
    <source>
        <strain evidence="3">albino</strain>
    </source>
</reference>
<gene>
    <name evidence="2" type="ORF">FKW77_003577</name>
</gene>
<feature type="compositionally biased region" description="Polar residues" evidence="1">
    <location>
        <begin position="1"/>
        <end position="13"/>
    </location>
</feature>
<dbReference type="OrthoDB" id="10643081at2759"/>
<keyword evidence="3" id="KW-1185">Reference proteome</keyword>